<evidence type="ECO:0000256" key="6">
    <source>
        <dbReference type="ARBA" id="ARBA00023204"/>
    </source>
</evidence>
<evidence type="ECO:0000256" key="3">
    <source>
        <dbReference type="ARBA" id="ARBA00022771"/>
    </source>
</evidence>
<dbReference type="OrthoDB" id="9802672at2"/>
<evidence type="ECO:0000256" key="7">
    <source>
        <dbReference type="HAMAP-Rule" id="MF_00017"/>
    </source>
</evidence>
<keyword evidence="2 7" id="KW-0227">DNA damage</keyword>
<dbReference type="NCBIfam" id="TIGR00615">
    <property type="entry name" value="recR"/>
    <property type="match status" value="1"/>
</dbReference>
<dbReference type="Gene3D" id="6.10.250.240">
    <property type="match status" value="1"/>
</dbReference>
<dbReference type="BioCyc" id="RCHA213810:RUM_RS10880-MONOMER"/>
<dbReference type="HAMAP" id="MF_00017">
    <property type="entry name" value="RecR"/>
    <property type="match status" value="1"/>
</dbReference>
<comment type="similarity">
    <text evidence="7">Belongs to the RecR family.</text>
</comment>
<evidence type="ECO:0000313" key="9">
    <source>
        <dbReference type="EMBL" id="CBL18245.1"/>
    </source>
</evidence>
<dbReference type="PROSITE" id="PS50880">
    <property type="entry name" value="TOPRIM"/>
    <property type="match status" value="1"/>
</dbReference>
<keyword evidence="1 7" id="KW-0479">Metal-binding</keyword>
<dbReference type="PROSITE" id="PS01300">
    <property type="entry name" value="RECR"/>
    <property type="match status" value="1"/>
</dbReference>
<dbReference type="KEGG" id="rch:RUM_22400"/>
<dbReference type="Pfam" id="PF21176">
    <property type="entry name" value="RecR_HhH"/>
    <property type="match status" value="1"/>
</dbReference>
<dbReference type="CDD" id="cd01025">
    <property type="entry name" value="TOPRIM_recR"/>
    <property type="match status" value="1"/>
</dbReference>
<dbReference type="Pfam" id="PF13662">
    <property type="entry name" value="Toprim_4"/>
    <property type="match status" value="1"/>
</dbReference>
<dbReference type="Gene3D" id="1.10.8.420">
    <property type="entry name" value="RecR Domain 1"/>
    <property type="match status" value="1"/>
</dbReference>
<dbReference type="FunFam" id="3.40.1360.10:FF:000001">
    <property type="entry name" value="Recombination protein RecR"/>
    <property type="match status" value="1"/>
</dbReference>
<comment type="function">
    <text evidence="7">May play a role in DNA repair. It seems to be involved in an RecBC-independent recombinational process of DNA repair. It may act with RecF and RecO.</text>
</comment>
<name>D4LF50_RUMC1</name>
<dbReference type="Pfam" id="PF02132">
    <property type="entry name" value="RecR_ZnF"/>
    <property type="match status" value="1"/>
</dbReference>
<dbReference type="GO" id="GO:0003677">
    <property type="term" value="F:DNA binding"/>
    <property type="evidence" value="ECO:0007669"/>
    <property type="project" value="UniProtKB-UniRule"/>
</dbReference>
<dbReference type="GO" id="GO:0008270">
    <property type="term" value="F:zinc ion binding"/>
    <property type="evidence" value="ECO:0007669"/>
    <property type="project" value="UniProtKB-KW"/>
</dbReference>
<evidence type="ECO:0000256" key="4">
    <source>
        <dbReference type="ARBA" id="ARBA00022833"/>
    </source>
</evidence>
<dbReference type="SMART" id="SM00493">
    <property type="entry name" value="TOPRIM"/>
    <property type="match status" value="1"/>
</dbReference>
<dbReference type="GO" id="GO:0006310">
    <property type="term" value="P:DNA recombination"/>
    <property type="evidence" value="ECO:0007669"/>
    <property type="project" value="UniProtKB-UniRule"/>
</dbReference>
<accession>D4LF50</accession>
<dbReference type="GeneID" id="83156893"/>
<keyword evidence="5 7" id="KW-0233">DNA recombination</keyword>
<feature type="domain" description="Toprim" evidence="8">
    <location>
        <begin position="82"/>
        <end position="177"/>
    </location>
</feature>
<protein>
    <recommendedName>
        <fullName evidence="7">Recombination protein RecR</fullName>
    </recommendedName>
</protein>
<dbReference type="AlphaFoldDB" id="D4LF50"/>
<reference evidence="9" key="1">
    <citation type="submission" date="2010-03" db="EMBL/GenBank/DDBJ databases">
        <title>The genome sequence of Ruminococcus sp. 18P13.</title>
        <authorList>
            <consortium name="metaHIT consortium -- http://www.metahit.eu/"/>
            <person name="Pajon A."/>
            <person name="Turner K."/>
            <person name="Parkhill J."/>
            <person name="Bernalier A."/>
        </authorList>
    </citation>
    <scope>NUCLEOTIDE SEQUENCE [LARGE SCALE GENOMIC DNA]</scope>
    <source>
        <strain evidence="9">Type strain: 18P13</strain>
    </source>
</reference>
<evidence type="ECO:0000313" key="10">
    <source>
        <dbReference type="Proteomes" id="UP000007054"/>
    </source>
</evidence>
<dbReference type="PATRIC" id="fig|213810.4.peg.2132"/>
<sequence>MADHNALPLVILAEQFAKLPGIGMKTAQRLAYYVMSMSESDVQAFADAILQAKHRVHNCAICQNLTEQEVCPICGDDRRDHSIICVVESPKDVTAFERTGEYNGTYHVLHGLISPLDGVSPDDLEIRSLLARLQSEPVTEVIMATNPTVEGEATAMYIARLLKPMGVKVSRLAFGLPIGGILEYADEVTLYKALENRNEI</sequence>
<dbReference type="RefSeq" id="WP_015559151.1">
    <property type="nucleotide sequence ID" value="NC_021039.1"/>
</dbReference>
<dbReference type="Gene3D" id="3.30.60.80">
    <property type="match status" value="1"/>
</dbReference>
<dbReference type="InterPro" id="IPR015967">
    <property type="entry name" value="Rcmb_RecR_Znf"/>
</dbReference>
<keyword evidence="3 7" id="KW-0863">Zinc-finger</keyword>
<dbReference type="Gene3D" id="3.40.1360.10">
    <property type="match status" value="1"/>
</dbReference>
<reference evidence="9" key="2">
    <citation type="submission" date="2010-03" db="EMBL/GenBank/DDBJ databases">
        <authorList>
            <person name="Pajon A."/>
        </authorList>
    </citation>
    <scope>NUCLEOTIDE SEQUENCE</scope>
    <source>
        <strain evidence="9">Type strain: 18P13</strain>
    </source>
</reference>
<dbReference type="PANTHER" id="PTHR30446">
    <property type="entry name" value="RECOMBINATION PROTEIN RECR"/>
    <property type="match status" value="1"/>
</dbReference>
<dbReference type="GO" id="GO:0006281">
    <property type="term" value="P:DNA repair"/>
    <property type="evidence" value="ECO:0007669"/>
    <property type="project" value="UniProtKB-UniRule"/>
</dbReference>
<dbReference type="InterPro" id="IPR034137">
    <property type="entry name" value="TOPRIM_RecR"/>
</dbReference>
<feature type="zinc finger region" description="C4-type" evidence="7">
    <location>
        <begin position="59"/>
        <end position="74"/>
    </location>
</feature>
<dbReference type="SUPFAM" id="SSF111304">
    <property type="entry name" value="Recombination protein RecR"/>
    <property type="match status" value="1"/>
</dbReference>
<dbReference type="InterPro" id="IPR006171">
    <property type="entry name" value="TOPRIM_dom"/>
</dbReference>
<dbReference type="PANTHER" id="PTHR30446:SF0">
    <property type="entry name" value="RECOMBINATION PROTEIN RECR"/>
    <property type="match status" value="1"/>
</dbReference>
<dbReference type="EMBL" id="FP929052">
    <property type="protein sequence ID" value="CBL18245.1"/>
    <property type="molecule type" value="Genomic_DNA"/>
</dbReference>
<evidence type="ECO:0000256" key="2">
    <source>
        <dbReference type="ARBA" id="ARBA00022763"/>
    </source>
</evidence>
<keyword evidence="4 7" id="KW-0862">Zinc</keyword>
<dbReference type="InterPro" id="IPR000093">
    <property type="entry name" value="DNA_Rcmb_RecR"/>
</dbReference>
<dbReference type="Proteomes" id="UP000007054">
    <property type="component" value="Chromosome"/>
</dbReference>
<dbReference type="Pfam" id="PF21175">
    <property type="entry name" value="RecR_C"/>
    <property type="match status" value="1"/>
</dbReference>
<dbReference type="InterPro" id="IPR023627">
    <property type="entry name" value="Rcmb_RecR"/>
</dbReference>
<proteinExistence type="inferred from homology"/>
<evidence type="ECO:0000256" key="1">
    <source>
        <dbReference type="ARBA" id="ARBA00022723"/>
    </source>
</evidence>
<organism evidence="9 10">
    <name type="scientific">Ruminococcus champanellensis (strain DSM 18848 / JCM 17042 / KCTC 15320 / 18P13)</name>
    <dbReference type="NCBI Taxonomy" id="213810"/>
    <lineage>
        <taxon>Bacteria</taxon>
        <taxon>Bacillati</taxon>
        <taxon>Bacillota</taxon>
        <taxon>Clostridia</taxon>
        <taxon>Eubacteriales</taxon>
        <taxon>Oscillospiraceae</taxon>
        <taxon>Ruminococcus</taxon>
    </lineage>
</organism>
<evidence type="ECO:0000259" key="8">
    <source>
        <dbReference type="PROSITE" id="PS50880"/>
    </source>
</evidence>
<evidence type="ECO:0000256" key="5">
    <source>
        <dbReference type="ARBA" id="ARBA00023172"/>
    </source>
</evidence>
<keyword evidence="10" id="KW-1185">Reference proteome</keyword>
<keyword evidence="6 7" id="KW-0234">DNA repair</keyword>
<gene>
    <name evidence="7" type="primary">recR</name>
    <name evidence="9" type="ordered locus">RUM_22400</name>
</gene>
<dbReference type="STRING" id="213810.RUM_22400"/>
<dbReference type="HOGENOM" id="CLU_060739_1_0_9"/>